<gene>
    <name evidence="2" type="ORF">CXG81DRAFT_24924</name>
</gene>
<sequence length="391" mass="39969">MAGIAPPSPASLYHFDPFEKRDLLRNSVVVPLPPPLAVRYGTRGASSRAAAGRARDPAMTRITATATATATTDARPPAAWTTAPRAPAAVASAYEARPRAGRRADNPALHRQARAAGLHGDRSDDGNDDKLHRHPHRHPRPPPAASAAPERSPGCPPPPSSRRGRDHDRRPEGPPPRGSPRPRELAMHAAAGAPHGSGRPPADGLLRFSTQIHAAASFDDLQQLWSQIRPPARRTPASRPPLSPSSTRSTASTLRGASPTRSPPAAGTGPSPPQGLPASARTPPWPNVMPGAARATSAGTGSPLHAYGTPSLGGASSSGASAVSSAATTALHGASLGSIKGPLPAQRWPSSETLDGVGAGAAAAATASRRLPPWRLPAAASADACCTCTVM</sequence>
<accession>A0A4P9XAQ6</accession>
<feature type="compositionally biased region" description="Low complexity" evidence="1">
    <location>
        <begin position="291"/>
        <end position="302"/>
    </location>
</feature>
<reference evidence="3" key="1">
    <citation type="journal article" date="2018" name="Nat. Microbiol.">
        <title>Leveraging single-cell genomics to expand the fungal tree of life.</title>
        <authorList>
            <person name="Ahrendt S.R."/>
            <person name="Quandt C.A."/>
            <person name="Ciobanu D."/>
            <person name="Clum A."/>
            <person name="Salamov A."/>
            <person name="Andreopoulos B."/>
            <person name="Cheng J.F."/>
            <person name="Woyke T."/>
            <person name="Pelin A."/>
            <person name="Henrissat B."/>
            <person name="Reynolds N.K."/>
            <person name="Benny G.L."/>
            <person name="Smith M.E."/>
            <person name="James T.Y."/>
            <person name="Grigoriev I.V."/>
        </authorList>
    </citation>
    <scope>NUCLEOTIDE SEQUENCE [LARGE SCALE GENOMIC DNA]</scope>
    <source>
        <strain evidence="3">ATCC 52028</strain>
    </source>
</reference>
<protein>
    <submittedName>
        <fullName evidence="2">Uncharacterized protein</fullName>
    </submittedName>
</protein>
<feature type="compositionally biased region" description="Basic and acidic residues" evidence="1">
    <location>
        <begin position="163"/>
        <end position="172"/>
    </location>
</feature>
<organism evidence="2 3">
    <name type="scientific">Caulochytrium protostelioides</name>
    <dbReference type="NCBI Taxonomy" id="1555241"/>
    <lineage>
        <taxon>Eukaryota</taxon>
        <taxon>Fungi</taxon>
        <taxon>Fungi incertae sedis</taxon>
        <taxon>Chytridiomycota</taxon>
        <taxon>Chytridiomycota incertae sedis</taxon>
        <taxon>Chytridiomycetes</taxon>
        <taxon>Caulochytriales</taxon>
        <taxon>Caulochytriaceae</taxon>
        <taxon>Caulochytrium</taxon>
    </lineage>
</organism>
<dbReference type="AlphaFoldDB" id="A0A4P9XAQ6"/>
<evidence type="ECO:0000256" key="1">
    <source>
        <dbReference type="SAM" id="MobiDB-lite"/>
    </source>
</evidence>
<name>A0A4P9XAQ6_9FUNG</name>
<feature type="compositionally biased region" description="Basic and acidic residues" evidence="1">
    <location>
        <begin position="119"/>
        <end position="131"/>
    </location>
</feature>
<feature type="region of interest" description="Disordered" evidence="1">
    <location>
        <begin position="66"/>
        <end position="205"/>
    </location>
</feature>
<dbReference type="EMBL" id="ML014143">
    <property type="protein sequence ID" value="RKP02464.1"/>
    <property type="molecule type" value="Genomic_DNA"/>
</dbReference>
<feature type="compositionally biased region" description="Basic and acidic residues" evidence="1">
    <location>
        <begin position="96"/>
        <end position="105"/>
    </location>
</feature>
<dbReference type="Proteomes" id="UP000274922">
    <property type="component" value="Unassembled WGS sequence"/>
</dbReference>
<evidence type="ECO:0000313" key="3">
    <source>
        <dbReference type="Proteomes" id="UP000274922"/>
    </source>
</evidence>
<evidence type="ECO:0000313" key="2">
    <source>
        <dbReference type="EMBL" id="RKP02464.1"/>
    </source>
</evidence>
<keyword evidence="3" id="KW-1185">Reference proteome</keyword>
<feature type="compositionally biased region" description="Low complexity" evidence="1">
    <location>
        <begin position="244"/>
        <end position="255"/>
    </location>
</feature>
<feature type="region of interest" description="Disordered" evidence="1">
    <location>
        <begin position="231"/>
        <end position="304"/>
    </location>
</feature>
<proteinExistence type="predicted"/>
<feature type="compositionally biased region" description="Low complexity" evidence="1">
    <location>
        <begin position="66"/>
        <end position="95"/>
    </location>
</feature>